<dbReference type="Proteomes" id="UP000261480">
    <property type="component" value="Unplaced"/>
</dbReference>
<dbReference type="InterPro" id="IPR007110">
    <property type="entry name" value="Ig-like_dom"/>
</dbReference>
<keyword evidence="5" id="KW-1015">Disulfide bond</keyword>
<dbReference type="Gene3D" id="2.60.40.10">
    <property type="entry name" value="Immunoglobulins"/>
    <property type="match status" value="2"/>
</dbReference>
<evidence type="ECO:0000313" key="10">
    <source>
        <dbReference type="Ensembl" id="ENSPMEP00000002411.1"/>
    </source>
</evidence>
<dbReference type="GeneID" id="106904510"/>
<dbReference type="STRING" id="48701.ENSPMEP00000002411"/>
<evidence type="ECO:0000259" key="9">
    <source>
        <dbReference type="PROSITE" id="PS50835"/>
    </source>
</evidence>
<dbReference type="RefSeq" id="XP_014824360.1">
    <property type="nucleotide sequence ID" value="XM_014968874.1"/>
</dbReference>
<evidence type="ECO:0000256" key="6">
    <source>
        <dbReference type="SAM" id="MobiDB-lite"/>
    </source>
</evidence>
<feature type="chain" id="PRO_5017443500" description="Ig-like domain-containing protein" evidence="8">
    <location>
        <begin position="20"/>
        <end position="472"/>
    </location>
</feature>
<dbReference type="InterPro" id="IPR036179">
    <property type="entry name" value="Ig-like_dom_sf"/>
</dbReference>
<dbReference type="SUPFAM" id="SSF48726">
    <property type="entry name" value="Immunoglobulin"/>
    <property type="match status" value="2"/>
</dbReference>
<dbReference type="GO" id="GO:0002860">
    <property type="term" value="P:positive regulation of natural killer cell mediated cytotoxicity directed against tumor cell target"/>
    <property type="evidence" value="ECO:0007669"/>
    <property type="project" value="TreeGrafter"/>
</dbReference>
<evidence type="ECO:0000256" key="5">
    <source>
        <dbReference type="ARBA" id="ARBA00023157"/>
    </source>
</evidence>
<dbReference type="Pfam" id="PF07686">
    <property type="entry name" value="V-set"/>
    <property type="match status" value="1"/>
</dbReference>
<feature type="signal peptide" evidence="8">
    <location>
        <begin position="1"/>
        <end position="19"/>
    </location>
</feature>
<feature type="domain" description="Ig-like" evidence="9">
    <location>
        <begin position="14"/>
        <end position="98"/>
    </location>
</feature>
<evidence type="ECO:0000256" key="2">
    <source>
        <dbReference type="ARBA" id="ARBA00022692"/>
    </source>
</evidence>
<evidence type="ECO:0000256" key="8">
    <source>
        <dbReference type="SAM" id="SignalP"/>
    </source>
</evidence>
<accession>A0A3B3WHV6</accession>
<feature type="transmembrane region" description="Helical" evidence="7">
    <location>
        <begin position="355"/>
        <end position="376"/>
    </location>
</feature>
<keyword evidence="4 7" id="KW-0472">Membrane</keyword>
<dbReference type="GO" id="GO:0005102">
    <property type="term" value="F:signaling receptor binding"/>
    <property type="evidence" value="ECO:0007669"/>
    <property type="project" value="TreeGrafter"/>
</dbReference>
<dbReference type="InterPro" id="IPR013162">
    <property type="entry name" value="CD80_C2-set"/>
</dbReference>
<feature type="region of interest" description="Disordered" evidence="6">
    <location>
        <begin position="387"/>
        <end position="414"/>
    </location>
</feature>
<dbReference type="CTD" id="56253"/>
<dbReference type="Pfam" id="PF08205">
    <property type="entry name" value="C2-set_2"/>
    <property type="match status" value="1"/>
</dbReference>
<dbReference type="InterPro" id="IPR013106">
    <property type="entry name" value="Ig_V-set"/>
</dbReference>
<keyword evidence="2 7" id="KW-0812">Transmembrane</keyword>
<dbReference type="PANTHER" id="PTHR47118:SF1">
    <property type="entry name" value="CYTOTOXIC AND REGULATORY T-CELL MOLECULE"/>
    <property type="match status" value="1"/>
</dbReference>
<comment type="subcellular location">
    <subcellularLocation>
        <location evidence="1">Membrane</location>
        <topology evidence="1">Single-pass membrane protein</topology>
    </subcellularLocation>
</comment>
<dbReference type="PROSITE" id="PS50835">
    <property type="entry name" value="IG_LIKE"/>
    <property type="match status" value="2"/>
</dbReference>
<protein>
    <recommendedName>
        <fullName evidence="9">Ig-like domain-containing protein</fullName>
    </recommendedName>
</protein>
<dbReference type="GO" id="GO:0005886">
    <property type="term" value="C:plasma membrane"/>
    <property type="evidence" value="ECO:0007669"/>
    <property type="project" value="TreeGrafter"/>
</dbReference>
<dbReference type="SMART" id="SM00409">
    <property type="entry name" value="IG"/>
    <property type="match status" value="1"/>
</dbReference>
<dbReference type="GO" id="GO:0002355">
    <property type="term" value="P:detection of tumor cell"/>
    <property type="evidence" value="ECO:0007669"/>
    <property type="project" value="TreeGrafter"/>
</dbReference>
<name>A0A3B3WHV6_9TELE</name>
<keyword evidence="3 7" id="KW-1133">Transmembrane helix</keyword>
<dbReference type="InterPro" id="IPR003599">
    <property type="entry name" value="Ig_sub"/>
</dbReference>
<dbReference type="GO" id="GO:0008037">
    <property type="term" value="P:cell recognition"/>
    <property type="evidence" value="ECO:0007669"/>
    <property type="project" value="TreeGrafter"/>
</dbReference>
<evidence type="ECO:0000256" key="7">
    <source>
        <dbReference type="SAM" id="Phobius"/>
    </source>
</evidence>
<dbReference type="AlphaFoldDB" id="A0A3B3WHV6"/>
<proteinExistence type="predicted"/>
<evidence type="ECO:0000313" key="11">
    <source>
        <dbReference type="Proteomes" id="UP000261480"/>
    </source>
</evidence>
<evidence type="ECO:0000256" key="1">
    <source>
        <dbReference type="ARBA" id="ARBA00004167"/>
    </source>
</evidence>
<keyword evidence="11" id="KW-1185">Reference proteome</keyword>
<evidence type="ECO:0000256" key="4">
    <source>
        <dbReference type="ARBA" id="ARBA00023136"/>
    </source>
</evidence>
<reference evidence="10" key="2">
    <citation type="submission" date="2025-09" db="UniProtKB">
        <authorList>
            <consortium name="Ensembl"/>
        </authorList>
    </citation>
    <scope>IDENTIFICATION</scope>
</reference>
<dbReference type="PANTHER" id="PTHR47118">
    <property type="entry name" value="CYTOTOXIC AND REGULATORY T-CELL MOLECULE"/>
    <property type="match status" value="1"/>
</dbReference>
<feature type="compositionally biased region" description="Polar residues" evidence="6">
    <location>
        <begin position="450"/>
        <end position="460"/>
    </location>
</feature>
<sequence length="472" mass="52503">MKMKLQLIVFLVLIQVSLAEKMQNVTALKGSTVDLRCPISKSDKGIVEWRDPDNNIMFFNNVSAIKDKRYSITKLTNSQFSISITNVTFTDGGVYTCTQYKPKLSVKTVRVTVLDLPRMSVTREGEKSAVKCTAKGNFQHPKITWKFKNEPEFQFQGTTYEEPKTFVTAAILYVYPENSRVTVKCLVHHPDLHAGPLMQFVKVGKQRTKPILASTSSPSTAQPQSSVRVLRTTSRSFISDNPAVHFSSTNTNGPSLEWSSASNEMLTASDPKTFTVTPAPSVESATSVHSHFNTTVLSTVNSLNSTTPDLIWNDTTSETTNTTGDLLEDINLYNTTKINMTDPDKRTERKQGSSLLVLLVTCLIFGLLVVVIFFAIKLRRAHIAWKKENEDSDPSETSSKSKSSQEEKNSQGQRRRGLFNTVFAQYVVEDPAVITSVTNPNAMTRKESATIEQTSQSQMQAAVRSNIKETSL</sequence>
<evidence type="ECO:0000256" key="3">
    <source>
        <dbReference type="ARBA" id="ARBA00022989"/>
    </source>
</evidence>
<feature type="region of interest" description="Disordered" evidence="6">
    <location>
        <begin position="445"/>
        <end position="472"/>
    </location>
</feature>
<organism evidence="10 11">
    <name type="scientific">Poecilia mexicana</name>
    <dbReference type="NCBI Taxonomy" id="48701"/>
    <lineage>
        <taxon>Eukaryota</taxon>
        <taxon>Metazoa</taxon>
        <taxon>Chordata</taxon>
        <taxon>Craniata</taxon>
        <taxon>Vertebrata</taxon>
        <taxon>Euteleostomi</taxon>
        <taxon>Actinopterygii</taxon>
        <taxon>Neopterygii</taxon>
        <taxon>Teleostei</taxon>
        <taxon>Neoteleostei</taxon>
        <taxon>Acanthomorphata</taxon>
        <taxon>Ovalentaria</taxon>
        <taxon>Atherinomorphae</taxon>
        <taxon>Cyprinodontiformes</taxon>
        <taxon>Poeciliidae</taxon>
        <taxon>Poeciliinae</taxon>
        <taxon>Poecilia</taxon>
    </lineage>
</organism>
<keyword evidence="8" id="KW-0732">Signal</keyword>
<dbReference type="InterPro" id="IPR013783">
    <property type="entry name" value="Ig-like_fold"/>
</dbReference>
<feature type="domain" description="Ig-like" evidence="9">
    <location>
        <begin position="102"/>
        <end position="189"/>
    </location>
</feature>
<dbReference type="Ensembl" id="ENSPMET00000012563.1">
    <property type="protein sequence ID" value="ENSPMEP00000002411.1"/>
    <property type="gene ID" value="ENSPMEG00000003452.1"/>
</dbReference>
<reference evidence="10" key="1">
    <citation type="submission" date="2025-08" db="UniProtKB">
        <authorList>
            <consortium name="Ensembl"/>
        </authorList>
    </citation>
    <scope>IDENTIFICATION</scope>
</reference>
<dbReference type="InterPro" id="IPR053096">
    <property type="entry name" value="CRTAM"/>
</dbReference>